<dbReference type="Proteomes" id="UP001343257">
    <property type="component" value="Unassembled WGS sequence"/>
</dbReference>
<keyword evidence="2" id="KW-1185">Reference proteome</keyword>
<comment type="caution">
    <text evidence="1">The sequence shown here is derived from an EMBL/GenBank/DDBJ whole genome shotgun (WGS) entry which is preliminary data.</text>
</comment>
<organism evidence="1 2">
    <name type="scientific">Paenibacillus chibensis</name>
    <dbReference type="NCBI Taxonomy" id="59846"/>
    <lineage>
        <taxon>Bacteria</taxon>
        <taxon>Bacillati</taxon>
        <taxon>Bacillota</taxon>
        <taxon>Bacilli</taxon>
        <taxon>Bacillales</taxon>
        <taxon>Paenibacillaceae</taxon>
        <taxon>Paenibacillus</taxon>
    </lineage>
</organism>
<evidence type="ECO:0000313" key="2">
    <source>
        <dbReference type="Proteomes" id="UP001343257"/>
    </source>
</evidence>
<accession>A0ABU6PYN7</accession>
<dbReference type="RefSeq" id="WP_328281199.1">
    <property type="nucleotide sequence ID" value="NZ_JARTLD010000059.1"/>
</dbReference>
<evidence type="ECO:0000313" key="1">
    <source>
        <dbReference type="EMBL" id="MED5019996.1"/>
    </source>
</evidence>
<dbReference type="InterPro" id="IPR005624">
    <property type="entry name" value="PduO/GlcC-like"/>
</dbReference>
<dbReference type="EMBL" id="JARTLD010000059">
    <property type="protein sequence ID" value="MED5019996.1"/>
    <property type="molecule type" value="Genomic_DNA"/>
</dbReference>
<dbReference type="PANTHER" id="PTHR34309">
    <property type="entry name" value="SLR1406 PROTEIN"/>
    <property type="match status" value="1"/>
</dbReference>
<dbReference type="InterPro" id="IPR038084">
    <property type="entry name" value="PduO/GlcC-like_sf"/>
</dbReference>
<dbReference type="PANTHER" id="PTHR34309:SF1">
    <property type="entry name" value="PROTEIN GLCG"/>
    <property type="match status" value="1"/>
</dbReference>
<dbReference type="InterPro" id="IPR052517">
    <property type="entry name" value="GlcG_carb_metab_protein"/>
</dbReference>
<gene>
    <name evidence="1" type="ORF">P9847_22200</name>
</gene>
<reference evidence="1 2" key="1">
    <citation type="submission" date="2023-03" db="EMBL/GenBank/DDBJ databases">
        <title>Bacillus Genome Sequencing.</title>
        <authorList>
            <person name="Dunlap C."/>
        </authorList>
    </citation>
    <scope>NUCLEOTIDE SEQUENCE [LARGE SCALE GENOMIC DNA]</scope>
    <source>
        <strain evidence="1 2">NRS-52</strain>
    </source>
</reference>
<protein>
    <submittedName>
        <fullName evidence="1">Heme-binding protein</fullName>
    </submittedName>
</protein>
<name>A0ABU6PYN7_9BACL</name>
<dbReference type="Gene3D" id="3.30.450.150">
    <property type="entry name" value="Haem-degrading domain"/>
    <property type="match status" value="1"/>
</dbReference>
<sequence>MTMMLDIAKYLLEVAEKKAKDMGLAENIAIVDDGANLVAFHRMDHARIGGIDIAQNKAWTSVALQMPTSNLSEAAQPGHPSFGINTTNHGRVVILGGGIPLRIGDVIVGGIGVSGGTSQQDIEVANAAVQAFEQLLKRHESNGISYRIGS</sequence>
<proteinExistence type="predicted"/>
<dbReference type="Pfam" id="PF03928">
    <property type="entry name" value="HbpS-like"/>
    <property type="match status" value="1"/>
</dbReference>
<dbReference type="SUPFAM" id="SSF143744">
    <property type="entry name" value="GlcG-like"/>
    <property type="match status" value="1"/>
</dbReference>